<reference evidence="3 4" key="1">
    <citation type="submission" date="2016-12" db="EMBL/GenBank/DDBJ databases">
        <title>The new phylogeny of genus Mycobacterium.</title>
        <authorList>
            <person name="Tortoli E."/>
            <person name="Trovato A."/>
            <person name="Cirillo D.M."/>
        </authorList>
    </citation>
    <scope>NUCLEOTIDE SEQUENCE [LARGE SCALE GENOMIC DNA]</scope>
    <source>
        <strain evidence="3 4">DSM 45130</strain>
    </source>
</reference>
<feature type="chain" id="PRO_5044292466" evidence="2">
    <location>
        <begin position="28"/>
        <end position="251"/>
    </location>
</feature>
<dbReference type="EMBL" id="MVHS01000040">
    <property type="protein sequence ID" value="ORA67749.1"/>
    <property type="molecule type" value="Genomic_DNA"/>
</dbReference>
<evidence type="ECO:0000256" key="2">
    <source>
        <dbReference type="SAM" id="SignalP"/>
    </source>
</evidence>
<feature type="region of interest" description="Disordered" evidence="1">
    <location>
        <begin position="73"/>
        <end position="99"/>
    </location>
</feature>
<dbReference type="Proteomes" id="UP000192801">
    <property type="component" value="Unassembled WGS sequence"/>
</dbReference>
<feature type="compositionally biased region" description="Gly residues" evidence="1">
    <location>
        <begin position="217"/>
        <end position="229"/>
    </location>
</feature>
<dbReference type="AlphaFoldDB" id="A0A1X0D682"/>
<proteinExistence type="predicted"/>
<evidence type="ECO:0000313" key="4">
    <source>
        <dbReference type="Proteomes" id="UP000192801"/>
    </source>
</evidence>
<organism evidence="3 4">
    <name type="scientific">Mycolicibacterium insubricum</name>
    <dbReference type="NCBI Taxonomy" id="444597"/>
    <lineage>
        <taxon>Bacteria</taxon>
        <taxon>Bacillati</taxon>
        <taxon>Actinomycetota</taxon>
        <taxon>Actinomycetes</taxon>
        <taxon>Mycobacteriales</taxon>
        <taxon>Mycobacteriaceae</taxon>
        <taxon>Mycolicibacterium</taxon>
    </lineage>
</organism>
<feature type="region of interest" description="Disordered" evidence="1">
    <location>
        <begin position="132"/>
        <end position="251"/>
    </location>
</feature>
<keyword evidence="4" id="KW-1185">Reference proteome</keyword>
<accession>A0A1X0D682</accession>
<dbReference type="OrthoDB" id="4762371at2"/>
<evidence type="ECO:0000313" key="3">
    <source>
        <dbReference type="EMBL" id="ORA67749.1"/>
    </source>
</evidence>
<name>A0A1X0D682_9MYCO</name>
<dbReference type="STRING" id="444597.BST26_15225"/>
<dbReference type="RefSeq" id="WP_083032087.1">
    <property type="nucleotide sequence ID" value="NZ_AP022618.1"/>
</dbReference>
<keyword evidence="2" id="KW-0732">Signal</keyword>
<gene>
    <name evidence="3" type="ORF">BST26_15225</name>
</gene>
<feature type="signal peptide" evidence="2">
    <location>
        <begin position="1"/>
        <end position="27"/>
    </location>
</feature>
<dbReference type="PROSITE" id="PS51257">
    <property type="entry name" value="PROKAR_LIPOPROTEIN"/>
    <property type="match status" value="1"/>
</dbReference>
<feature type="compositionally biased region" description="Low complexity" evidence="1">
    <location>
        <begin position="175"/>
        <end position="194"/>
    </location>
</feature>
<evidence type="ECO:0000256" key="1">
    <source>
        <dbReference type="SAM" id="MobiDB-lite"/>
    </source>
</evidence>
<protein>
    <submittedName>
        <fullName evidence="3">Uncharacterized protein</fullName>
    </submittedName>
</protein>
<sequence length="251" mass="23666">MRNISAAVHAGIAVLAGLAGACGQATASPGLPTPPLIPVAPGLAPGSYMYNYNVIPVGPPALFDARGIRAGATGDPASQATGMPGSALGPGPWKSNFLGTSANTRLHINAGEAPAQQSNTPGPVIGADHKAVVAPEDPGGAPPKKVTDLESSQPTTPSPGPGLPGTAIEDPSGKPAVAAPGASAPAAPNTAATTIWPGTPGSALGAFPRGENPGISAGPGGGAPDGGPGATDAGPGISAGLGGPGPVDDGQ</sequence>
<comment type="caution">
    <text evidence="3">The sequence shown here is derived from an EMBL/GenBank/DDBJ whole genome shotgun (WGS) entry which is preliminary data.</text>
</comment>